<dbReference type="Gene3D" id="3.40.1110.10">
    <property type="entry name" value="Calcium-transporting ATPase, cytoplasmic domain N"/>
    <property type="match status" value="1"/>
</dbReference>
<keyword evidence="5" id="KW-0067">ATP-binding</keyword>
<protein>
    <submittedName>
        <fullName evidence="12">HAD-IC family P-type ATPase</fullName>
    </submittedName>
</protein>
<dbReference type="Gene3D" id="3.40.50.1000">
    <property type="entry name" value="HAD superfamily/HAD-like"/>
    <property type="match status" value="1"/>
</dbReference>
<evidence type="ECO:0000256" key="1">
    <source>
        <dbReference type="ARBA" id="ARBA00004127"/>
    </source>
</evidence>
<proteinExistence type="predicted"/>
<evidence type="ECO:0000256" key="5">
    <source>
        <dbReference type="ARBA" id="ARBA00022840"/>
    </source>
</evidence>
<evidence type="ECO:0000256" key="8">
    <source>
        <dbReference type="ARBA" id="ARBA00022989"/>
    </source>
</evidence>
<feature type="transmembrane region" description="Helical" evidence="10">
    <location>
        <begin position="740"/>
        <end position="764"/>
    </location>
</feature>
<dbReference type="InterPro" id="IPR044492">
    <property type="entry name" value="P_typ_ATPase_HD_dom"/>
</dbReference>
<gene>
    <name evidence="12" type="ORF">HON47_00295</name>
</gene>
<name>A0A8T5GDH4_9ARCH</name>
<keyword evidence="4" id="KW-0547">Nucleotide-binding</keyword>
<dbReference type="AlphaFoldDB" id="A0A8T5GDH4"/>
<dbReference type="SFLD" id="SFLDF00027">
    <property type="entry name" value="p-type_atpase"/>
    <property type="match status" value="1"/>
</dbReference>
<dbReference type="InterPro" id="IPR023214">
    <property type="entry name" value="HAD_sf"/>
</dbReference>
<dbReference type="InterPro" id="IPR023299">
    <property type="entry name" value="ATPase_P-typ_cyto_dom_N"/>
</dbReference>
<feature type="transmembrane region" description="Helical" evidence="10">
    <location>
        <begin position="283"/>
        <end position="300"/>
    </location>
</feature>
<comment type="caution">
    <text evidence="12">The sequence shown here is derived from an EMBL/GenBank/DDBJ whole genome shotgun (WGS) entry which is preliminary data.</text>
</comment>
<evidence type="ECO:0000313" key="13">
    <source>
        <dbReference type="Proteomes" id="UP000722459"/>
    </source>
</evidence>
<dbReference type="SUPFAM" id="SSF56784">
    <property type="entry name" value="HAD-like"/>
    <property type="match status" value="1"/>
</dbReference>
<feature type="transmembrane region" description="Helical" evidence="10">
    <location>
        <begin position="81"/>
        <end position="100"/>
    </location>
</feature>
<dbReference type="InterPro" id="IPR004014">
    <property type="entry name" value="ATPase_P-typ_cation-transptr_N"/>
</dbReference>
<dbReference type="InterPro" id="IPR036412">
    <property type="entry name" value="HAD-like_sf"/>
</dbReference>
<evidence type="ECO:0000256" key="4">
    <source>
        <dbReference type="ARBA" id="ARBA00022741"/>
    </source>
</evidence>
<keyword evidence="8 10" id="KW-1133">Transmembrane helix</keyword>
<dbReference type="GO" id="GO:0016020">
    <property type="term" value="C:membrane"/>
    <property type="evidence" value="ECO:0007669"/>
    <property type="project" value="InterPro"/>
</dbReference>
<dbReference type="SUPFAM" id="SSF81665">
    <property type="entry name" value="Calcium ATPase, transmembrane domain M"/>
    <property type="match status" value="1"/>
</dbReference>
<dbReference type="Gene3D" id="1.20.1110.10">
    <property type="entry name" value="Calcium-transporting ATPase, transmembrane domain"/>
    <property type="match status" value="1"/>
</dbReference>
<dbReference type="Pfam" id="PF13246">
    <property type="entry name" value="Cation_ATPase"/>
    <property type="match status" value="1"/>
</dbReference>
<keyword evidence="2" id="KW-0597">Phosphoprotein</keyword>
<evidence type="ECO:0000256" key="9">
    <source>
        <dbReference type="ARBA" id="ARBA00023136"/>
    </source>
</evidence>
<dbReference type="PRINTS" id="PR00119">
    <property type="entry name" value="CATATPASE"/>
</dbReference>
<dbReference type="Gene3D" id="2.70.150.10">
    <property type="entry name" value="Calcium-transporting ATPase, cytoplasmic transduction domain A"/>
    <property type="match status" value="1"/>
</dbReference>
<dbReference type="InterPro" id="IPR008250">
    <property type="entry name" value="ATPase_P-typ_transduc_dom_A_sf"/>
</dbReference>
<dbReference type="Pfam" id="PF00122">
    <property type="entry name" value="E1-E2_ATPase"/>
    <property type="match status" value="1"/>
</dbReference>
<dbReference type="SFLD" id="SFLDS00003">
    <property type="entry name" value="Haloacid_Dehalogenase"/>
    <property type="match status" value="1"/>
</dbReference>
<evidence type="ECO:0000313" key="12">
    <source>
        <dbReference type="EMBL" id="MBT4869999.1"/>
    </source>
</evidence>
<evidence type="ECO:0000256" key="7">
    <source>
        <dbReference type="ARBA" id="ARBA00022967"/>
    </source>
</evidence>
<keyword evidence="6" id="KW-0460">Magnesium</keyword>
<feature type="transmembrane region" description="Helical" evidence="10">
    <location>
        <begin position="52"/>
        <end position="75"/>
    </location>
</feature>
<feature type="transmembrane region" description="Helical" evidence="10">
    <location>
        <begin position="853"/>
        <end position="873"/>
    </location>
</feature>
<dbReference type="PANTHER" id="PTHR42861">
    <property type="entry name" value="CALCIUM-TRANSPORTING ATPASE"/>
    <property type="match status" value="1"/>
</dbReference>
<dbReference type="EMBL" id="JABJNZ010000011">
    <property type="protein sequence ID" value="MBT4869999.1"/>
    <property type="molecule type" value="Genomic_DNA"/>
</dbReference>
<dbReference type="GO" id="GO:0005524">
    <property type="term" value="F:ATP binding"/>
    <property type="evidence" value="ECO:0007669"/>
    <property type="project" value="UniProtKB-KW"/>
</dbReference>
<dbReference type="NCBIfam" id="TIGR01494">
    <property type="entry name" value="ATPase_P-type"/>
    <property type="match status" value="2"/>
</dbReference>
<dbReference type="InterPro" id="IPR059000">
    <property type="entry name" value="ATPase_P-type_domA"/>
</dbReference>
<accession>A0A8T5GDH4</accession>
<dbReference type="PRINTS" id="PR00120">
    <property type="entry name" value="HATPASE"/>
</dbReference>
<dbReference type="SMART" id="SM00831">
    <property type="entry name" value="Cation_ATPase_N"/>
    <property type="match status" value="1"/>
</dbReference>
<dbReference type="InterPro" id="IPR006068">
    <property type="entry name" value="ATPase_P-typ_cation-transptr_C"/>
</dbReference>
<reference evidence="12" key="1">
    <citation type="journal article" date="2021" name="ISME J.">
        <title>Mercury methylation by metabolically versatile and cosmopolitan marine bacteria.</title>
        <authorList>
            <person name="Lin H."/>
            <person name="Ascher D.B."/>
            <person name="Myung Y."/>
            <person name="Lamborg C.H."/>
            <person name="Hallam S.J."/>
            <person name="Gionfriddo C.M."/>
            <person name="Holt K.E."/>
            <person name="Moreau J.W."/>
        </authorList>
    </citation>
    <scope>NUCLEOTIDE SEQUENCE</scope>
    <source>
        <strain evidence="12">SI075_bin30</strain>
    </source>
</reference>
<feature type="transmembrane region" description="Helical" evidence="10">
    <location>
        <begin position="246"/>
        <end position="263"/>
    </location>
</feature>
<keyword evidence="9 10" id="KW-0472">Membrane</keyword>
<evidence type="ECO:0000256" key="3">
    <source>
        <dbReference type="ARBA" id="ARBA00022692"/>
    </source>
</evidence>
<dbReference type="Pfam" id="PF00690">
    <property type="entry name" value="Cation_ATPase_N"/>
    <property type="match status" value="1"/>
</dbReference>
<dbReference type="SUPFAM" id="SSF81660">
    <property type="entry name" value="Metal cation-transporting ATPase, ATP-binding domain N"/>
    <property type="match status" value="1"/>
</dbReference>
<evidence type="ECO:0000256" key="10">
    <source>
        <dbReference type="SAM" id="Phobius"/>
    </source>
</evidence>
<organism evidence="12 13">
    <name type="scientific">Candidatus Iainarchaeum sp</name>
    <dbReference type="NCBI Taxonomy" id="3101447"/>
    <lineage>
        <taxon>Archaea</taxon>
        <taxon>Candidatus Iainarchaeota</taxon>
        <taxon>Candidatus Iainarchaeia</taxon>
        <taxon>Candidatus Iainarchaeales</taxon>
        <taxon>Candidatus Iainarchaeaceae</taxon>
        <taxon>Candidatus Iainarchaeum</taxon>
    </lineage>
</organism>
<feature type="transmembrane region" description="Helical" evidence="10">
    <location>
        <begin position="776"/>
        <end position="799"/>
    </location>
</feature>
<dbReference type="SFLD" id="SFLDG00002">
    <property type="entry name" value="C1.7:_P-type_atpase_like"/>
    <property type="match status" value="1"/>
</dbReference>
<dbReference type="Pfam" id="PF00689">
    <property type="entry name" value="Cation_ATPase_C"/>
    <property type="match status" value="1"/>
</dbReference>
<dbReference type="GO" id="GO:0012505">
    <property type="term" value="C:endomembrane system"/>
    <property type="evidence" value="ECO:0007669"/>
    <property type="project" value="UniProtKB-SubCell"/>
</dbReference>
<feature type="transmembrane region" description="Helical" evidence="10">
    <location>
        <begin position="819"/>
        <end position="838"/>
    </location>
</feature>
<dbReference type="PROSITE" id="PS00154">
    <property type="entry name" value="ATPASE_E1_E2"/>
    <property type="match status" value="1"/>
</dbReference>
<sequence length="883" mass="97494">MINKDFLISNNKLFDLLKSTPEGISAEESTKRIEKHGYNELEQKKNFSAIKILISQFTSYLVIILIVAGIISFLLGEYLDAIGIFFIVVLNGVIGFFQEYKAENTMEALKKMVSEKTVVIRNGKKELIESKYLVPGDIVFLDEGSKVPADIRIIENYSLKVDESMLTGESLSVTKKVLNKVDQKNYKEGSLFSGTLIVSGSATGVVYSTAMDTEFGKIADLVNEEENEETQLDHQMNLLAKKLGKIILIIIILLFILGFFRGIDLVEMFMISVSLGVSAIPEGLPIVITLTLAMGILAISRKKALVRKMSVIESLGAATVICSDKTGTLTVNEMTVKNVYCEKEINIPGEGFDAKEHFKAPKSFFKLLDIGNNCNNSFVEFDKKGIHTKIVGDPTELALKVLGEKASHFKEYKKLNELPFTSDRKMMSTVHKINGKNELFAKGAPEVLIPKCSRIIKDGRIVKLTDQKKKELLALNNKWGKEALRVLAFAYKEVKDKKGNEKDLIFVGLAGMIDPPRQEVKLALKKAQDAGIEVKIITGDNALTAKAIAESIGLTVTGVVEGYELEKMSDKKLKEILPGTNLFARTNPKHKYRIVSLLEEMGEVVAVTGDGVNDAPALKKADVGIAMGIKGTQVSKEASDIVLEDDNFATIINIIEEGRRVYSNILSFVKFMLSANFDTITVVALATLVGLPLPILPLQVLWINIATDSLPALALGTETAEKGIMKKKPHKKGESIIKKFIPFLSLAVITQVIANGVVLIYGFHLDAINGINTLDLAIPSFARTLFFTEIVIFELLLVFNCRGIKKSLLRGGLFENKKLIVAVLISFLLQLFIIYSPFAQTFFKTIPLGLDHWFILIILALPAIVIPQVIHLLHRKGIIQTDA</sequence>
<comment type="subcellular location">
    <subcellularLocation>
        <location evidence="1">Endomembrane system</location>
        <topology evidence="1">Multi-pass membrane protein</topology>
    </subcellularLocation>
</comment>
<dbReference type="Proteomes" id="UP000722459">
    <property type="component" value="Unassembled WGS sequence"/>
</dbReference>
<dbReference type="FunFam" id="3.40.50.1000:FF:000083">
    <property type="entry name" value="Sodium/potassium-transporting ATPase subunit alpha"/>
    <property type="match status" value="1"/>
</dbReference>
<keyword evidence="7" id="KW-1278">Translocase</keyword>
<evidence type="ECO:0000259" key="11">
    <source>
        <dbReference type="SMART" id="SM00831"/>
    </source>
</evidence>
<dbReference type="InterPro" id="IPR018303">
    <property type="entry name" value="ATPase_P-typ_P_site"/>
</dbReference>
<dbReference type="GO" id="GO:0016887">
    <property type="term" value="F:ATP hydrolysis activity"/>
    <property type="evidence" value="ECO:0007669"/>
    <property type="project" value="InterPro"/>
</dbReference>
<dbReference type="InterPro" id="IPR001757">
    <property type="entry name" value="P_typ_ATPase"/>
</dbReference>
<dbReference type="InterPro" id="IPR023298">
    <property type="entry name" value="ATPase_P-typ_TM_dom_sf"/>
</dbReference>
<dbReference type="FunFam" id="2.70.150.10:FF:000160">
    <property type="entry name" value="Sarcoplasmic/endoplasmic reticulum calcium ATPase 1"/>
    <property type="match status" value="1"/>
</dbReference>
<keyword evidence="3 10" id="KW-0812">Transmembrane</keyword>
<evidence type="ECO:0000256" key="2">
    <source>
        <dbReference type="ARBA" id="ARBA00022553"/>
    </source>
</evidence>
<evidence type="ECO:0000256" key="6">
    <source>
        <dbReference type="ARBA" id="ARBA00022842"/>
    </source>
</evidence>
<feature type="domain" description="Cation-transporting P-type ATPase N-terminal" evidence="11">
    <location>
        <begin position="4"/>
        <end position="77"/>
    </location>
</feature>
<dbReference type="SUPFAM" id="SSF81653">
    <property type="entry name" value="Calcium ATPase, transduction domain A"/>
    <property type="match status" value="1"/>
</dbReference>